<gene>
    <name evidence="1" type="ORF">DQ393_30125</name>
</gene>
<protein>
    <submittedName>
        <fullName evidence="1">Uncharacterized protein</fullName>
    </submittedName>
</protein>
<name>A0A329Y7N1_RHITR</name>
<dbReference type="EMBL" id="QMKK01000056">
    <property type="protein sequence ID" value="RAX37932.1"/>
    <property type="molecule type" value="Genomic_DNA"/>
</dbReference>
<accession>A0A329Y7N1</accession>
<sequence length="195" mass="22037">MFEYSRDPRPRDGVLTIAQDDAQALYDFVGYLGRHAFDTFRDDRPGFRGKSPDMLRHLEKMRDLLENVMDYPTLDEELCWDEPKPLATDEVHGLLLTEVGNRSGIRFLGISVYWNDEHRNFGTLQLAVDDEAGETCGLFEVEDLAGQQVSCGPGWCQSGADLGETIRIFINAFPTQELEARNEDCINEMLAAKVA</sequence>
<dbReference type="RefSeq" id="WP_112345364.1">
    <property type="nucleotide sequence ID" value="NZ_QMKK01000056.1"/>
</dbReference>
<dbReference type="Proteomes" id="UP000251205">
    <property type="component" value="Unassembled WGS sequence"/>
</dbReference>
<reference evidence="1 2" key="1">
    <citation type="submission" date="2018-06" db="EMBL/GenBank/DDBJ databases">
        <title>Whole Genome Sequence of an efficient microsymbiont, Rhizobium tropici.</title>
        <authorList>
            <person name="Srinivasan R."/>
            <person name="Singh H.V."/>
            <person name="Srivastava R."/>
            <person name="Kumari B."/>
            <person name="Radhakrishna A."/>
        </authorList>
    </citation>
    <scope>NUCLEOTIDE SEQUENCE [LARGE SCALE GENOMIC DNA]</scope>
    <source>
        <strain evidence="1 2">IGFRI Rhizo-19</strain>
    </source>
</reference>
<dbReference type="OrthoDB" id="8381826at2"/>
<dbReference type="AlphaFoldDB" id="A0A329Y7N1"/>
<proteinExistence type="predicted"/>
<evidence type="ECO:0000313" key="1">
    <source>
        <dbReference type="EMBL" id="RAX37932.1"/>
    </source>
</evidence>
<evidence type="ECO:0000313" key="2">
    <source>
        <dbReference type="Proteomes" id="UP000251205"/>
    </source>
</evidence>
<comment type="caution">
    <text evidence="1">The sequence shown here is derived from an EMBL/GenBank/DDBJ whole genome shotgun (WGS) entry which is preliminary data.</text>
</comment>
<organism evidence="1 2">
    <name type="scientific">Rhizobium tropici</name>
    <dbReference type="NCBI Taxonomy" id="398"/>
    <lineage>
        <taxon>Bacteria</taxon>
        <taxon>Pseudomonadati</taxon>
        <taxon>Pseudomonadota</taxon>
        <taxon>Alphaproteobacteria</taxon>
        <taxon>Hyphomicrobiales</taxon>
        <taxon>Rhizobiaceae</taxon>
        <taxon>Rhizobium/Agrobacterium group</taxon>
        <taxon>Rhizobium</taxon>
    </lineage>
</organism>